<comment type="cofactor">
    <cofactor evidence="1">
        <name>Zn(2+)</name>
        <dbReference type="ChEBI" id="CHEBI:29105"/>
    </cofactor>
</comment>
<sequence length="319" mass="34494">MQARAIWYTGDGSGVALRDADMGTGELLLETVASGLSRGTERTVARGMVPRSEWDRMALPTQEGSFALPIKYGYACVARIVQGPPDILNRLVFTMHPHQNLFRAHRDAVHVLPVDLPIRRATLAANMETALNAIWDAEVPTGAPVAVIGGGLIGCLVAYLANRIGKSDVTLIDKIGERAKTASELRVSFATATNRLSPCHTVFHTSGSEQGLRDAIHALDFEGQVIEMSWYGDREVSVPLGGTFHAQRLSIRCSQVGHVAPSRRASTTYADRMRTAIGLLDDPALDVLLTHDIAFENAERDLPLRLAADADGIATTISY</sequence>
<dbReference type="SUPFAM" id="SSF51735">
    <property type="entry name" value="NAD(P)-binding Rossmann-fold domains"/>
    <property type="match status" value="1"/>
</dbReference>
<dbReference type="SUPFAM" id="SSF50129">
    <property type="entry name" value="GroES-like"/>
    <property type="match status" value="1"/>
</dbReference>
<name>A0A2C9CMW9_9RHOB</name>
<organism evidence="6 7">
    <name type="scientific">Pontivivens marinum</name>
    <dbReference type="NCBI Taxonomy" id="1690039"/>
    <lineage>
        <taxon>Bacteria</taxon>
        <taxon>Pseudomonadati</taxon>
        <taxon>Pseudomonadota</taxon>
        <taxon>Alphaproteobacteria</taxon>
        <taxon>Rhodobacterales</taxon>
        <taxon>Paracoccaceae</taxon>
        <taxon>Pontivivens</taxon>
    </lineage>
</organism>
<dbReference type="RefSeq" id="WP_097928104.1">
    <property type="nucleotide sequence ID" value="NZ_OCTN01000001.1"/>
</dbReference>
<keyword evidence="3" id="KW-0479">Metal-binding</keyword>
<evidence type="ECO:0000256" key="4">
    <source>
        <dbReference type="ARBA" id="ARBA00022833"/>
    </source>
</evidence>
<protein>
    <recommendedName>
        <fullName evidence="8">Threonine dehydrogenase</fullName>
    </recommendedName>
</protein>
<dbReference type="Proteomes" id="UP000220034">
    <property type="component" value="Unassembled WGS sequence"/>
</dbReference>
<dbReference type="GO" id="GO:0016491">
    <property type="term" value="F:oxidoreductase activity"/>
    <property type="evidence" value="ECO:0007669"/>
    <property type="project" value="UniProtKB-KW"/>
</dbReference>
<evidence type="ECO:0000256" key="2">
    <source>
        <dbReference type="ARBA" id="ARBA00008072"/>
    </source>
</evidence>
<comment type="similarity">
    <text evidence="2">Belongs to the zinc-containing alcohol dehydrogenase family.</text>
</comment>
<accession>A0A2C9CMW9</accession>
<gene>
    <name evidence="6" type="ORF">SAMN06273572_101377</name>
</gene>
<proteinExistence type="inferred from homology"/>
<dbReference type="Gene3D" id="3.40.50.720">
    <property type="entry name" value="NAD(P)-binding Rossmann-like Domain"/>
    <property type="match status" value="1"/>
</dbReference>
<keyword evidence="5" id="KW-0560">Oxidoreductase</keyword>
<keyword evidence="4" id="KW-0862">Zinc</keyword>
<dbReference type="Gene3D" id="3.90.180.10">
    <property type="entry name" value="Medium-chain alcohol dehydrogenases, catalytic domain"/>
    <property type="match status" value="1"/>
</dbReference>
<dbReference type="OrthoDB" id="9781588at2"/>
<dbReference type="PANTHER" id="PTHR43350:SF19">
    <property type="entry name" value="D-GULOSIDE 3-DEHYDROGENASE"/>
    <property type="match status" value="1"/>
</dbReference>
<evidence type="ECO:0000313" key="6">
    <source>
        <dbReference type="EMBL" id="SOH92530.1"/>
    </source>
</evidence>
<dbReference type="AlphaFoldDB" id="A0A2C9CMW9"/>
<evidence type="ECO:0000313" key="7">
    <source>
        <dbReference type="Proteomes" id="UP000220034"/>
    </source>
</evidence>
<dbReference type="GO" id="GO:0046872">
    <property type="term" value="F:metal ion binding"/>
    <property type="evidence" value="ECO:0007669"/>
    <property type="project" value="UniProtKB-KW"/>
</dbReference>
<evidence type="ECO:0000256" key="3">
    <source>
        <dbReference type="ARBA" id="ARBA00022723"/>
    </source>
</evidence>
<dbReference type="InterPro" id="IPR036291">
    <property type="entry name" value="NAD(P)-bd_dom_sf"/>
</dbReference>
<dbReference type="EMBL" id="OCTN01000001">
    <property type="protein sequence ID" value="SOH92530.1"/>
    <property type="molecule type" value="Genomic_DNA"/>
</dbReference>
<reference evidence="7" key="1">
    <citation type="submission" date="2017-09" db="EMBL/GenBank/DDBJ databases">
        <authorList>
            <person name="Varghese N."/>
            <person name="Submissions S."/>
        </authorList>
    </citation>
    <scope>NUCLEOTIDE SEQUENCE [LARGE SCALE GENOMIC DNA]</scope>
    <source>
        <strain evidence="7">C7</strain>
    </source>
</reference>
<dbReference type="PANTHER" id="PTHR43350">
    <property type="entry name" value="NAD-DEPENDENT ALCOHOL DEHYDROGENASE"/>
    <property type="match status" value="1"/>
</dbReference>
<keyword evidence="7" id="KW-1185">Reference proteome</keyword>
<evidence type="ECO:0000256" key="5">
    <source>
        <dbReference type="ARBA" id="ARBA00023002"/>
    </source>
</evidence>
<dbReference type="CDD" id="cd08255">
    <property type="entry name" value="2-desacetyl-2-hydroxyethyl_bacteriochlorophyllide_like"/>
    <property type="match status" value="1"/>
</dbReference>
<evidence type="ECO:0008006" key="8">
    <source>
        <dbReference type="Google" id="ProtNLM"/>
    </source>
</evidence>
<evidence type="ECO:0000256" key="1">
    <source>
        <dbReference type="ARBA" id="ARBA00001947"/>
    </source>
</evidence>
<dbReference type="InterPro" id="IPR011032">
    <property type="entry name" value="GroES-like_sf"/>
</dbReference>